<evidence type="ECO:0000256" key="6">
    <source>
        <dbReference type="SAM" id="Phobius"/>
    </source>
</evidence>
<dbReference type="EC" id="2.5.1.129" evidence="5"/>
<comment type="similarity">
    <text evidence="5">Belongs to the UbiX/PAD1 family.</text>
</comment>
<feature type="transmembrane region" description="Helical" evidence="6">
    <location>
        <begin position="12"/>
        <end position="29"/>
    </location>
</feature>
<keyword evidence="6" id="KW-0812">Transmembrane</keyword>
<evidence type="ECO:0000256" key="3">
    <source>
        <dbReference type="ARBA" id="ARBA00022643"/>
    </source>
</evidence>
<feature type="binding site" evidence="5">
    <location>
        <begin position="18"/>
        <end position="20"/>
    </location>
    <ligand>
        <name>FMN</name>
        <dbReference type="ChEBI" id="CHEBI:58210"/>
    </ligand>
</feature>
<keyword evidence="4 5" id="KW-0808">Transferase</keyword>
<keyword evidence="6" id="KW-0472">Membrane</keyword>
<feature type="binding site" evidence="5">
    <location>
        <position position="177"/>
    </location>
    <ligand>
        <name>dimethylallyl phosphate</name>
        <dbReference type="ChEBI" id="CHEBI:88052"/>
    </ligand>
</feature>
<feature type="binding site" evidence="5">
    <location>
        <position position="45"/>
    </location>
    <ligand>
        <name>FMN</name>
        <dbReference type="ChEBI" id="CHEBI:58210"/>
    </ligand>
</feature>
<dbReference type="InterPro" id="IPR003382">
    <property type="entry name" value="Flavoprotein"/>
</dbReference>
<dbReference type="EMBL" id="CP028137">
    <property type="protein sequence ID" value="AZZ53282.1"/>
    <property type="molecule type" value="Genomic_DNA"/>
</dbReference>
<dbReference type="SUPFAM" id="SSF52507">
    <property type="entry name" value="Homo-oligomeric flavin-containing Cys decarboxylases, HFCD"/>
    <property type="match status" value="1"/>
</dbReference>
<evidence type="ECO:0000256" key="1">
    <source>
        <dbReference type="ARBA" id="ARBA00022602"/>
    </source>
</evidence>
<feature type="binding site" evidence="5">
    <location>
        <position position="131"/>
    </location>
    <ligand>
        <name>FMN</name>
        <dbReference type="ChEBI" id="CHEBI:58210"/>
    </ligand>
</feature>
<proteinExistence type="inferred from homology"/>
<evidence type="ECO:0000313" key="8">
    <source>
        <dbReference type="EMBL" id="AZZ53282.1"/>
    </source>
</evidence>
<dbReference type="KEGG" id="rfs:C1I64_15415"/>
<accession>A0A3Q9USS8</accession>
<dbReference type="Proteomes" id="UP000285317">
    <property type="component" value="Chromosome"/>
</dbReference>
<evidence type="ECO:0000256" key="5">
    <source>
        <dbReference type="HAMAP-Rule" id="MF_01984"/>
    </source>
</evidence>
<comment type="caution">
    <text evidence="5">Lacks conserved residue(s) required for the propagation of feature annotation.</text>
</comment>
<keyword evidence="2 5" id="KW-0285">Flavoprotein</keyword>
<dbReference type="AlphaFoldDB" id="A0A3Q9USS8"/>
<name>A0A3Q9USS8_9MICO</name>
<dbReference type="RefSeq" id="WP_127887807.1">
    <property type="nucleotide sequence ID" value="NZ_CP028137.1"/>
</dbReference>
<dbReference type="NCBIfam" id="NF004685">
    <property type="entry name" value="PRK06029.1"/>
    <property type="match status" value="1"/>
</dbReference>
<dbReference type="GO" id="GO:0016829">
    <property type="term" value="F:lyase activity"/>
    <property type="evidence" value="ECO:0007669"/>
    <property type="project" value="UniProtKB-KW"/>
</dbReference>
<feature type="binding site" evidence="5">
    <location>
        <position position="161"/>
    </location>
    <ligand>
        <name>dimethylallyl phosphate</name>
        <dbReference type="ChEBI" id="CHEBI:88052"/>
    </ligand>
</feature>
<keyword evidence="3 5" id="KW-0288">FMN</keyword>
<dbReference type="InterPro" id="IPR036551">
    <property type="entry name" value="Flavin_trans-like"/>
</dbReference>
<keyword evidence="8" id="KW-0456">Lyase</keyword>
<keyword evidence="1 5" id="KW-0637">Prenyltransferase</keyword>
<evidence type="ECO:0000256" key="2">
    <source>
        <dbReference type="ARBA" id="ARBA00022630"/>
    </source>
</evidence>
<dbReference type="Gene3D" id="3.40.50.1950">
    <property type="entry name" value="Flavin prenyltransferase-like"/>
    <property type="match status" value="1"/>
</dbReference>
<comment type="catalytic activity">
    <reaction evidence="5">
        <text>dimethylallyl phosphate + FMNH2 = prenylated FMNH2 + phosphate</text>
        <dbReference type="Rhea" id="RHEA:37743"/>
        <dbReference type="ChEBI" id="CHEBI:43474"/>
        <dbReference type="ChEBI" id="CHEBI:57618"/>
        <dbReference type="ChEBI" id="CHEBI:87467"/>
        <dbReference type="ChEBI" id="CHEBI:88052"/>
        <dbReference type="EC" id="2.5.1.129"/>
    </reaction>
</comment>
<dbReference type="GO" id="GO:0106141">
    <property type="term" value="F:flavin prenyltransferase activity"/>
    <property type="evidence" value="ECO:0007669"/>
    <property type="project" value="UniProtKB-EC"/>
</dbReference>
<feature type="binding site" evidence="5">
    <location>
        <begin position="96"/>
        <end position="99"/>
    </location>
    <ligand>
        <name>FMN</name>
        <dbReference type="ChEBI" id="CHEBI:58210"/>
    </ligand>
</feature>
<evidence type="ECO:0000256" key="4">
    <source>
        <dbReference type="ARBA" id="ARBA00022679"/>
    </source>
</evidence>
<evidence type="ECO:0000259" key="7">
    <source>
        <dbReference type="Pfam" id="PF02441"/>
    </source>
</evidence>
<dbReference type="Pfam" id="PF02441">
    <property type="entry name" value="Flavoprotein"/>
    <property type="match status" value="1"/>
</dbReference>
<sequence length="211" mass="22207">MNRTRQEPPGRVIVAITGASGVGIGVRILELLRMDPGLHSDVIVSKAGAMTLDQECGMTQKQVEALADVAHRPAHIGASIASGSTPATAMIIAPCTIKTLSGIAYGLADNLITRAADVCLKEGVPTLLMVRESPLHRGHLAAMDAVARSGGIIAPPVPAFYTRPASVEEIIDSLARRALVRVGLTQFHARSWAGIPEDGERVRDEALGRTP</sequence>
<dbReference type="NCBIfam" id="TIGR00421">
    <property type="entry name" value="ubiX_pad"/>
    <property type="match status" value="1"/>
</dbReference>
<reference evidence="8 9" key="1">
    <citation type="submission" date="2018-03" db="EMBL/GenBank/DDBJ databases">
        <title>Bacteriophage NCPPB3778 and a type I-E CRISPR drive the evolution of the US Biological Select Agent, Rathayibacter toxicus.</title>
        <authorList>
            <person name="Davis E.W.II."/>
            <person name="Tabima J.F."/>
            <person name="Weisberg A.J."/>
            <person name="Dantas Lopes L."/>
            <person name="Wiseman M.S."/>
            <person name="Wiseman M.S."/>
            <person name="Pupko T."/>
            <person name="Belcher M.S."/>
            <person name="Sechler A.J."/>
            <person name="Tancos M.A."/>
            <person name="Schroeder B.K."/>
            <person name="Murray T.D."/>
            <person name="Luster D.G."/>
            <person name="Schneider W.L."/>
            <person name="Rogers E."/>
            <person name="Andreote F.D."/>
            <person name="Grunwald N.J."/>
            <person name="Putnam M.L."/>
            <person name="Chang J.H."/>
        </authorList>
    </citation>
    <scope>NUCLEOTIDE SEQUENCE [LARGE SCALE GENOMIC DNA]</scope>
    <source>
        <strain evidence="8 9">DSM 15932</strain>
    </source>
</reference>
<dbReference type="HAMAP" id="MF_01984">
    <property type="entry name" value="ubiX_pad"/>
    <property type="match status" value="1"/>
</dbReference>
<organism evidence="8 9">
    <name type="scientific">Rathayibacter festucae DSM 15932</name>
    <dbReference type="NCBI Taxonomy" id="1328866"/>
    <lineage>
        <taxon>Bacteria</taxon>
        <taxon>Bacillati</taxon>
        <taxon>Actinomycetota</taxon>
        <taxon>Actinomycetes</taxon>
        <taxon>Micrococcales</taxon>
        <taxon>Microbacteriaceae</taxon>
        <taxon>Rathayibacter</taxon>
    </lineage>
</organism>
<feature type="domain" description="Flavoprotein" evidence="7">
    <location>
        <begin position="11"/>
        <end position="173"/>
    </location>
</feature>
<gene>
    <name evidence="5" type="primary">ubiX</name>
    <name evidence="8" type="ORF">C1I64_15415</name>
</gene>
<protein>
    <recommendedName>
        <fullName evidence="5">Flavin prenyltransferase UbiX</fullName>
        <ecNumber evidence="5">2.5.1.129</ecNumber>
    </recommendedName>
</protein>
<evidence type="ECO:0000313" key="9">
    <source>
        <dbReference type="Proteomes" id="UP000285317"/>
    </source>
</evidence>
<dbReference type="InterPro" id="IPR004507">
    <property type="entry name" value="UbiX-like"/>
</dbReference>
<keyword evidence="6" id="KW-1133">Transmembrane helix</keyword>
<comment type="function">
    <text evidence="5">Flavin prenyltransferase that catalyzes the synthesis of the prenylated FMN cofactor (prenyl-FMN) for 4-hydroxy-3-polyprenylbenzoic acid decarboxylase UbiD. The prenyltransferase is metal-independent and links a dimethylallyl moiety from dimethylallyl monophosphate (DMAP) to the flavin N5 and C6 atoms of FMN.</text>
</comment>